<feature type="compositionally biased region" description="Basic and acidic residues" evidence="1">
    <location>
        <begin position="269"/>
        <end position="278"/>
    </location>
</feature>
<comment type="caution">
    <text evidence="2">The sequence shown here is derived from an EMBL/GenBank/DDBJ whole genome shotgun (WGS) entry which is preliminary data.</text>
</comment>
<dbReference type="GO" id="GO:0030014">
    <property type="term" value="C:CCR4-NOT complex"/>
    <property type="evidence" value="ECO:0007669"/>
    <property type="project" value="InterPro"/>
</dbReference>
<dbReference type="Pfam" id="PF10155">
    <property type="entry name" value="CNOT11"/>
    <property type="match status" value="1"/>
</dbReference>
<evidence type="ECO:0008006" key="4">
    <source>
        <dbReference type="Google" id="ProtNLM"/>
    </source>
</evidence>
<dbReference type="InterPro" id="IPR019312">
    <property type="entry name" value="CNOT11"/>
</dbReference>
<protein>
    <recommendedName>
        <fullName evidence="4">CCR4-NOT transcription complex subunit 11</fullName>
    </recommendedName>
</protein>
<gene>
    <name evidence="2" type="ORF">GQ43DRAFT_473534</name>
</gene>
<dbReference type="AlphaFoldDB" id="A0A9P4JHL0"/>
<dbReference type="OrthoDB" id="10265389at2759"/>
<evidence type="ECO:0000256" key="1">
    <source>
        <dbReference type="SAM" id="MobiDB-lite"/>
    </source>
</evidence>
<sequence>MRGSPPTRSHSSTYLPPAFTLASCNAHVFPAAAANLKTPPPSGKGQDTMELSPVLTAKEIKAFSDADRTLANAGVVYQYARDSKRPKAPEAIGMSFDECLRLKLKLDELEGRVKAEPSMSNLAVILNCEYQLYKLYEPTPVRYHPFLSHWVEAIQKLQSKWANVALEGGAGAGAGAGAVATGGNDALLDYRLVHKTRCLVIFEYLLNGNRGSSLATKTPRSLCETLPSSDYELDVEPFITMLEEEGIYDKPVSAGLLSIPPSLPSPSPEKLESTSRGISRDRSSKLNLWKEKLLELLETSPESAVEKLTHLPIELPFLDFLTTLLQENMLQNTSIEPFPVVHDFIQHSLRLIEEMGESSSNTSPEPSISAPTLGLANGDVPEEFASETPHGRDAQARAVKLLLLFIRNLVRKGLLSPGDIYFEISEICVRYVWIKEVREFSNFVQEGEQDAV</sequence>
<name>A0A9P4JHL0_9PLEO</name>
<organism evidence="2 3">
    <name type="scientific">Delitschia confertaspora ATCC 74209</name>
    <dbReference type="NCBI Taxonomy" id="1513339"/>
    <lineage>
        <taxon>Eukaryota</taxon>
        <taxon>Fungi</taxon>
        <taxon>Dikarya</taxon>
        <taxon>Ascomycota</taxon>
        <taxon>Pezizomycotina</taxon>
        <taxon>Dothideomycetes</taxon>
        <taxon>Pleosporomycetidae</taxon>
        <taxon>Pleosporales</taxon>
        <taxon>Delitschiaceae</taxon>
        <taxon>Delitschia</taxon>
    </lineage>
</organism>
<evidence type="ECO:0000313" key="3">
    <source>
        <dbReference type="Proteomes" id="UP000799536"/>
    </source>
</evidence>
<accession>A0A9P4JHL0</accession>
<reference evidence="2" key="1">
    <citation type="journal article" date="2020" name="Stud. Mycol.">
        <title>101 Dothideomycetes genomes: a test case for predicting lifestyles and emergence of pathogens.</title>
        <authorList>
            <person name="Haridas S."/>
            <person name="Albert R."/>
            <person name="Binder M."/>
            <person name="Bloem J."/>
            <person name="Labutti K."/>
            <person name="Salamov A."/>
            <person name="Andreopoulos B."/>
            <person name="Baker S."/>
            <person name="Barry K."/>
            <person name="Bills G."/>
            <person name="Bluhm B."/>
            <person name="Cannon C."/>
            <person name="Castanera R."/>
            <person name="Culley D."/>
            <person name="Daum C."/>
            <person name="Ezra D."/>
            <person name="Gonzalez J."/>
            <person name="Henrissat B."/>
            <person name="Kuo A."/>
            <person name="Liang C."/>
            <person name="Lipzen A."/>
            <person name="Lutzoni F."/>
            <person name="Magnuson J."/>
            <person name="Mondo S."/>
            <person name="Nolan M."/>
            <person name="Ohm R."/>
            <person name="Pangilinan J."/>
            <person name="Park H.-J."/>
            <person name="Ramirez L."/>
            <person name="Alfaro M."/>
            <person name="Sun H."/>
            <person name="Tritt A."/>
            <person name="Yoshinaga Y."/>
            <person name="Zwiers L.-H."/>
            <person name="Turgeon B."/>
            <person name="Goodwin S."/>
            <person name="Spatafora J."/>
            <person name="Crous P."/>
            <person name="Grigoriev I."/>
        </authorList>
    </citation>
    <scope>NUCLEOTIDE SEQUENCE</scope>
    <source>
        <strain evidence="2">ATCC 74209</strain>
    </source>
</reference>
<dbReference type="EMBL" id="ML994069">
    <property type="protein sequence ID" value="KAF2199563.1"/>
    <property type="molecule type" value="Genomic_DNA"/>
</dbReference>
<proteinExistence type="predicted"/>
<feature type="region of interest" description="Disordered" evidence="1">
    <location>
        <begin position="259"/>
        <end position="278"/>
    </location>
</feature>
<evidence type="ECO:0000313" key="2">
    <source>
        <dbReference type="EMBL" id="KAF2199563.1"/>
    </source>
</evidence>
<keyword evidence="3" id="KW-1185">Reference proteome</keyword>
<dbReference type="Proteomes" id="UP000799536">
    <property type="component" value="Unassembled WGS sequence"/>
</dbReference>
<dbReference type="PROSITE" id="PS51257">
    <property type="entry name" value="PROKAR_LIPOPROTEIN"/>
    <property type="match status" value="1"/>
</dbReference>